<organism evidence="8 9">
    <name type="scientific">Halotalea alkalilenta</name>
    <dbReference type="NCBI Taxonomy" id="376489"/>
    <lineage>
        <taxon>Bacteria</taxon>
        <taxon>Pseudomonadati</taxon>
        <taxon>Pseudomonadota</taxon>
        <taxon>Gammaproteobacteria</taxon>
        <taxon>Oceanospirillales</taxon>
        <taxon>Halomonadaceae</taxon>
        <taxon>Halotalea</taxon>
    </lineage>
</organism>
<evidence type="ECO:0000313" key="9">
    <source>
        <dbReference type="Proteomes" id="UP000077875"/>
    </source>
</evidence>
<dbReference type="PANTHER" id="PTHR22748">
    <property type="entry name" value="AP ENDONUCLEASE"/>
    <property type="match status" value="1"/>
</dbReference>
<comment type="cofactor">
    <cofactor evidence="5">
        <name>Mg(2+)</name>
        <dbReference type="ChEBI" id="CHEBI:18420"/>
    </cofactor>
    <cofactor evidence="5">
        <name>Mn(2+)</name>
        <dbReference type="ChEBI" id="CHEBI:29035"/>
    </cofactor>
    <text evidence="5">Probably binds two magnesium or manganese ions per subunit.</text>
</comment>
<name>A0A172YBI3_9GAMM</name>
<dbReference type="EMBL" id="CP015243">
    <property type="protein sequence ID" value="ANF56365.1"/>
    <property type="molecule type" value="Genomic_DNA"/>
</dbReference>
<feature type="site" description="Important for catalytic activity" evidence="6">
    <location>
        <position position="216"/>
    </location>
</feature>
<reference evidence="8 9" key="1">
    <citation type="submission" date="2016-04" db="EMBL/GenBank/DDBJ databases">
        <title>Complete Genome Sequence of Halotalea alkalilenta IHB B 13600.</title>
        <authorList>
            <person name="Swarnkar M.K."/>
            <person name="Sharma A."/>
            <person name="Kaushal K."/>
            <person name="Soni R."/>
            <person name="Rana S."/>
            <person name="Singh A.K."/>
            <person name="Gulati A."/>
        </authorList>
    </citation>
    <scope>NUCLEOTIDE SEQUENCE [LARGE SCALE GENOMIC DNA]</scope>
    <source>
        <strain evidence="8 9">IHB B 13600</strain>
    </source>
</reference>
<evidence type="ECO:0000256" key="4">
    <source>
        <dbReference type="ARBA" id="ARBA00022842"/>
    </source>
</evidence>
<accession>A0A172YBI3</accession>
<feature type="domain" description="Endonuclease/exonuclease/phosphatase" evidence="7">
    <location>
        <begin position="4"/>
        <end position="235"/>
    </location>
</feature>
<keyword evidence="5" id="KW-0464">Manganese</keyword>
<proteinExistence type="inferred from homology"/>
<dbReference type="AlphaFoldDB" id="A0A172YBI3"/>
<dbReference type="KEGG" id="haa:A5892_01890"/>
<dbReference type="PANTHER" id="PTHR22748:SF6">
    <property type="entry name" value="DNA-(APURINIC OR APYRIMIDINIC SITE) ENDONUCLEASE"/>
    <property type="match status" value="1"/>
</dbReference>
<dbReference type="GO" id="GO:0006284">
    <property type="term" value="P:base-excision repair"/>
    <property type="evidence" value="ECO:0007669"/>
    <property type="project" value="TreeGrafter"/>
</dbReference>
<keyword evidence="4 5" id="KW-0460">Magnesium</keyword>
<dbReference type="SUPFAM" id="SSF56219">
    <property type="entry name" value="DNase I-like"/>
    <property type="match status" value="1"/>
</dbReference>
<dbReference type="PROSITE" id="PS51435">
    <property type="entry name" value="AP_NUCLEASE_F1_4"/>
    <property type="match status" value="1"/>
</dbReference>
<dbReference type="GO" id="GO:0046872">
    <property type="term" value="F:metal ion binding"/>
    <property type="evidence" value="ECO:0007669"/>
    <property type="project" value="UniProtKB-KW"/>
</dbReference>
<protein>
    <submittedName>
        <fullName evidence="8">Exodeoxyribonuclease III</fullName>
    </submittedName>
</protein>
<keyword evidence="9" id="KW-1185">Reference proteome</keyword>
<dbReference type="GO" id="GO:0008081">
    <property type="term" value="F:phosphoric diester hydrolase activity"/>
    <property type="evidence" value="ECO:0007669"/>
    <property type="project" value="TreeGrafter"/>
</dbReference>
<dbReference type="Proteomes" id="UP000077875">
    <property type="component" value="Chromosome"/>
</dbReference>
<dbReference type="Gene3D" id="3.60.10.10">
    <property type="entry name" value="Endonuclease/exonuclease/phosphatase"/>
    <property type="match status" value="1"/>
</dbReference>
<evidence type="ECO:0000256" key="3">
    <source>
        <dbReference type="ARBA" id="ARBA00022801"/>
    </source>
</evidence>
<dbReference type="InterPro" id="IPR036691">
    <property type="entry name" value="Endo/exonu/phosph_ase_sf"/>
</dbReference>
<dbReference type="InterPro" id="IPR005135">
    <property type="entry name" value="Endo/exonuclease/phosphatase"/>
</dbReference>
<sequence length="253" mass="29639">MKIASINVNGIKSAVDRGFLDWLSEQDADVVCVQNLQVKSFELSEEILYPEGYEGYFLDAEQDGFSGVGLYCRQIPKAIMYGLGFEQCDHEGRFLQADYDKFSVASFLMPEEPEAKLKFIAQYSDYLNKLRRKRREYIICGTWHIAHKTIDVRHWAEHQTTPGFRAEERAFMDQVFGPMGFIDTFREIDRDSDQYTYWPKLDQEVPRNRQDGWRLDYQIVGPNLQRSVKDAWIDTEATFSEYAPLFVEYDLEP</sequence>
<dbReference type="CDD" id="cd10281">
    <property type="entry name" value="Nape_like_AP-endo"/>
    <property type="match status" value="1"/>
</dbReference>
<keyword evidence="3" id="KW-0378">Hydrolase</keyword>
<keyword evidence="2 5" id="KW-0479">Metal-binding</keyword>
<dbReference type="NCBIfam" id="TIGR00633">
    <property type="entry name" value="xth"/>
    <property type="match status" value="1"/>
</dbReference>
<dbReference type="STRING" id="376489.A5892_01890"/>
<dbReference type="GO" id="GO:0008311">
    <property type="term" value="F:double-stranded DNA 3'-5' DNA exonuclease activity"/>
    <property type="evidence" value="ECO:0007669"/>
    <property type="project" value="TreeGrafter"/>
</dbReference>
<evidence type="ECO:0000256" key="5">
    <source>
        <dbReference type="PIRSR" id="PIRSR604808-2"/>
    </source>
</evidence>
<evidence type="ECO:0000256" key="1">
    <source>
        <dbReference type="ARBA" id="ARBA00007092"/>
    </source>
</evidence>
<evidence type="ECO:0000259" key="7">
    <source>
        <dbReference type="Pfam" id="PF03372"/>
    </source>
</evidence>
<evidence type="ECO:0000256" key="2">
    <source>
        <dbReference type="ARBA" id="ARBA00022723"/>
    </source>
</evidence>
<feature type="binding site" evidence="5">
    <location>
        <position position="7"/>
    </location>
    <ligand>
        <name>Mg(2+)</name>
        <dbReference type="ChEBI" id="CHEBI:18420"/>
        <label>1</label>
    </ligand>
</feature>
<dbReference type="GO" id="GO:0003906">
    <property type="term" value="F:DNA-(apurinic or apyrimidinic site) endonuclease activity"/>
    <property type="evidence" value="ECO:0007669"/>
    <property type="project" value="TreeGrafter"/>
</dbReference>
<dbReference type="Pfam" id="PF03372">
    <property type="entry name" value="Exo_endo_phos"/>
    <property type="match status" value="1"/>
</dbReference>
<comment type="similarity">
    <text evidence="1">Belongs to the DNA repair enzymes AP/ExoA family.</text>
</comment>
<gene>
    <name evidence="8" type="ORF">A5892_01890</name>
</gene>
<dbReference type="InterPro" id="IPR004808">
    <property type="entry name" value="AP_endonuc_1"/>
</dbReference>
<evidence type="ECO:0000313" key="8">
    <source>
        <dbReference type="EMBL" id="ANF56365.1"/>
    </source>
</evidence>
<evidence type="ECO:0000256" key="6">
    <source>
        <dbReference type="PIRSR" id="PIRSR604808-3"/>
    </source>
</evidence>
<dbReference type="RefSeq" id="WP_027350975.1">
    <property type="nucleotide sequence ID" value="NZ_CP015243.1"/>
</dbReference>